<gene>
    <name evidence="6" type="primary">purN</name>
    <name evidence="8" type="ORF">HMPREF1705_03288</name>
</gene>
<dbReference type="GO" id="GO:0004644">
    <property type="term" value="F:phosphoribosylglycinamide formyltransferase activity"/>
    <property type="evidence" value="ECO:0007669"/>
    <property type="project" value="UniProtKB-UniRule"/>
</dbReference>
<feature type="site" description="Raises pKa of active site His" evidence="6">
    <location>
        <position position="143"/>
    </location>
</feature>
<comment type="catalytic activity">
    <reaction evidence="5 6">
        <text>N(1)-(5-phospho-beta-D-ribosyl)glycinamide + (6R)-10-formyltetrahydrofolate = N(2)-formyl-N(1)-(5-phospho-beta-D-ribosyl)glycinamide + (6S)-5,6,7,8-tetrahydrofolate + H(+)</text>
        <dbReference type="Rhea" id="RHEA:15053"/>
        <dbReference type="ChEBI" id="CHEBI:15378"/>
        <dbReference type="ChEBI" id="CHEBI:57453"/>
        <dbReference type="ChEBI" id="CHEBI:143788"/>
        <dbReference type="ChEBI" id="CHEBI:147286"/>
        <dbReference type="ChEBI" id="CHEBI:195366"/>
        <dbReference type="EC" id="2.1.2.2"/>
    </reaction>
</comment>
<comment type="caution">
    <text evidence="8">The sequence shown here is derived from an EMBL/GenBank/DDBJ whole genome shotgun (WGS) entry which is preliminary data.</text>
</comment>
<dbReference type="PROSITE" id="PS00373">
    <property type="entry name" value="GART"/>
    <property type="match status" value="1"/>
</dbReference>
<dbReference type="Pfam" id="PF00551">
    <property type="entry name" value="Formyl_trans_N"/>
    <property type="match status" value="1"/>
</dbReference>
<reference evidence="9" key="1">
    <citation type="submission" date="2012-09" db="EMBL/GenBank/DDBJ databases">
        <authorList>
            <person name="Weinstock G."/>
            <person name="Sodergren E."/>
            <person name="Clifton S."/>
            <person name="Fulton L."/>
            <person name="Fulton B."/>
            <person name="Courtney L."/>
            <person name="Fronick C."/>
            <person name="Harrison M."/>
            <person name="Strong C."/>
            <person name="Farmer C."/>
            <person name="Delehaunty K."/>
            <person name="Markovic C."/>
            <person name="Hall O."/>
            <person name="Minx P."/>
            <person name="Tomlinson C."/>
            <person name="Mitreva M."/>
            <person name="Nelson J."/>
            <person name="Hou S."/>
            <person name="Wollam A."/>
            <person name="Pepin K.H."/>
            <person name="Johnson M."/>
            <person name="Bhonagiri V."/>
            <person name="Nash W.E."/>
            <person name="Suruliraj S."/>
            <person name="Warren W."/>
            <person name="Chinwalla A."/>
            <person name="Mardis E.R."/>
            <person name="Wilson R.K."/>
        </authorList>
    </citation>
    <scope>NUCLEOTIDE SEQUENCE [LARGE SCALE GENOMIC DNA]</scope>
    <source>
        <strain evidence="9">OS1</strain>
    </source>
</reference>
<dbReference type="PANTHER" id="PTHR43369:SF2">
    <property type="entry name" value="PHOSPHORIBOSYLGLYCINAMIDE FORMYLTRANSFERASE"/>
    <property type="match status" value="1"/>
</dbReference>
<dbReference type="InterPro" id="IPR001555">
    <property type="entry name" value="GART_AS"/>
</dbReference>
<organism evidence="8 9">
    <name type="scientific">Acetomicrobium hydrogeniformans ATCC BAA-1850</name>
    <dbReference type="NCBI Taxonomy" id="592015"/>
    <lineage>
        <taxon>Bacteria</taxon>
        <taxon>Thermotogati</taxon>
        <taxon>Synergistota</taxon>
        <taxon>Synergistia</taxon>
        <taxon>Synergistales</taxon>
        <taxon>Acetomicrobiaceae</taxon>
        <taxon>Acetomicrobium</taxon>
    </lineage>
</organism>
<evidence type="ECO:0000256" key="4">
    <source>
        <dbReference type="ARBA" id="ARBA00038440"/>
    </source>
</evidence>
<dbReference type="AlphaFoldDB" id="A0A0T5X849"/>
<dbReference type="InterPro" id="IPR004607">
    <property type="entry name" value="GART"/>
</dbReference>
<dbReference type="STRING" id="592015.HMPREF1705_03288"/>
<sequence>MTKMAILVSGRGTNMVALAQRCFSGDLKADISFVASDKKDALGIKKAREMGFETIILPYNEGMARAEEHLNEKILSQSVEWIVLAGFMRILSSDFVGKYRDKIVNIHPSLLPAFPGTSAIKDSFEYGVKVTGVTVHLVDELMDHGPILSQREVRVEDSDTLESLEEKIHEAEHDLYWRTLKELFSGRYRKKGRRMIIEGPY</sequence>
<dbReference type="OrthoDB" id="9806170at2"/>
<dbReference type="NCBIfam" id="TIGR00639">
    <property type="entry name" value="PurN"/>
    <property type="match status" value="1"/>
</dbReference>
<feature type="binding site" evidence="6">
    <location>
        <begin position="12"/>
        <end position="14"/>
    </location>
    <ligand>
        <name>N(1)-(5-phospho-beta-D-ribosyl)glycinamide</name>
        <dbReference type="ChEBI" id="CHEBI:143788"/>
    </ligand>
</feature>
<comment type="similarity">
    <text evidence="4 6">Belongs to the GART family.</text>
</comment>
<dbReference type="GO" id="GO:0005829">
    <property type="term" value="C:cytosol"/>
    <property type="evidence" value="ECO:0007669"/>
    <property type="project" value="TreeGrafter"/>
</dbReference>
<evidence type="ECO:0000256" key="3">
    <source>
        <dbReference type="ARBA" id="ARBA00022755"/>
    </source>
</evidence>
<dbReference type="HAMAP" id="MF_01930">
    <property type="entry name" value="PurN"/>
    <property type="match status" value="1"/>
</dbReference>
<evidence type="ECO:0000313" key="8">
    <source>
        <dbReference type="EMBL" id="KRT34507.1"/>
    </source>
</evidence>
<dbReference type="EMBL" id="ACJX03000001">
    <property type="protein sequence ID" value="KRT34507.1"/>
    <property type="molecule type" value="Genomic_DNA"/>
</dbReference>
<comment type="function">
    <text evidence="6">Catalyzes the transfer of a formyl group from 10-formyltetrahydrofolate to 5-phospho-ribosyl-glycinamide (GAR), producing 5-phospho-ribosyl-N-formylglycinamide (FGAR) and tetrahydrofolate.</text>
</comment>
<evidence type="ECO:0000256" key="6">
    <source>
        <dbReference type="HAMAP-Rule" id="MF_01930"/>
    </source>
</evidence>
<dbReference type="GO" id="GO:0006189">
    <property type="term" value="P:'de novo' IMP biosynthetic process"/>
    <property type="evidence" value="ECO:0007669"/>
    <property type="project" value="UniProtKB-UniRule"/>
</dbReference>
<feature type="binding site" evidence="6">
    <location>
        <position position="65"/>
    </location>
    <ligand>
        <name>(6R)-10-formyltetrahydrofolate</name>
        <dbReference type="ChEBI" id="CHEBI:195366"/>
    </ligand>
</feature>
<feature type="binding site" evidence="6">
    <location>
        <begin position="88"/>
        <end position="91"/>
    </location>
    <ligand>
        <name>(6R)-10-formyltetrahydrofolate</name>
        <dbReference type="ChEBI" id="CHEBI:195366"/>
    </ligand>
</feature>
<evidence type="ECO:0000313" key="9">
    <source>
        <dbReference type="Proteomes" id="UP000005273"/>
    </source>
</evidence>
<name>A0A0T5X849_9BACT</name>
<keyword evidence="9" id="KW-1185">Reference proteome</keyword>
<dbReference type="Proteomes" id="UP000005273">
    <property type="component" value="Unassembled WGS sequence"/>
</dbReference>
<dbReference type="eggNOG" id="COG0299">
    <property type="taxonomic scope" value="Bacteria"/>
</dbReference>
<dbReference type="CDD" id="cd08645">
    <property type="entry name" value="FMT_core_GART"/>
    <property type="match status" value="1"/>
</dbReference>
<keyword evidence="3 6" id="KW-0658">Purine biosynthesis</keyword>
<dbReference type="Gene3D" id="3.40.50.170">
    <property type="entry name" value="Formyl transferase, N-terminal domain"/>
    <property type="match status" value="1"/>
</dbReference>
<dbReference type="SUPFAM" id="SSF53328">
    <property type="entry name" value="Formyltransferase"/>
    <property type="match status" value="1"/>
</dbReference>
<dbReference type="PANTHER" id="PTHR43369">
    <property type="entry name" value="PHOSPHORIBOSYLGLYCINAMIDE FORMYLTRANSFERASE"/>
    <property type="match status" value="1"/>
</dbReference>
<feature type="active site" description="Proton donor" evidence="6">
    <location>
        <position position="107"/>
    </location>
</feature>
<evidence type="ECO:0000256" key="1">
    <source>
        <dbReference type="ARBA" id="ARBA00005054"/>
    </source>
</evidence>
<dbReference type="EC" id="2.1.2.2" evidence="6"/>
<comment type="pathway">
    <text evidence="1 6">Purine metabolism; IMP biosynthesis via de novo pathway; N(2)-formyl-N(1)-(5-phospho-D-ribosyl)glycinamide from N(1)-(5-phospho-D-ribosyl)glycinamide (10-formyl THF route): step 1/1.</text>
</comment>
<protein>
    <recommendedName>
        <fullName evidence="6">Phosphoribosylglycinamide formyltransferase</fullName>
        <ecNumber evidence="6">2.1.2.2</ecNumber>
    </recommendedName>
    <alternativeName>
        <fullName evidence="6">5'-phosphoribosylglycinamide transformylase</fullName>
    </alternativeName>
    <alternativeName>
        <fullName evidence="6">GAR transformylase</fullName>
        <shortName evidence="6">GART</shortName>
    </alternativeName>
</protein>
<dbReference type="InterPro" id="IPR002376">
    <property type="entry name" value="Formyl_transf_N"/>
</dbReference>
<accession>A0A0T5X849</accession>
<proteinExistence type="inferred from homology"/>
<feature type="binding site" evidence="6">
    <location>
        <position position="105"/>
    </location>
    <ligand>
        <name>(6R)-10-formyltetrahydrofolate</name>
        <dbReference type="ChEBI" id="CHEBI:195366"/>
    </ligand>
</feature>
<evidence type="ECO:0000256" key="2">
    <source>
        <dbReference type="ARBA" id="ARBA00022679"/>
    </source>
</evidence>
<dbReference type="UniPathway" id="UPA00074">
    <property type="reaction ID" value="UER00126"/>
</dbReference>
<feature type="domain" description="Formyl transferase N-terminal" evidence="7">
    <location>
        <begin position="3"/>
        <end position="179"/>
    </location>
</feature>
<dbReference type="InterPro" id="IPR036477">
    <property type="entry name" value="Formyl_transf_N_sf"/>
</dbReference>
<evidence type="ECO:0000259" key="7">
    <source>
        <dbReference type="Pfam" id="PF00551"/>
    </source>
</evidence>
<keyword evidence="2 6" id="KW-0808">Transferase</keyword>
<evidence type="ECO:0000256" key="5">
    <source>
        <dbReference type="ARBA" id="ARBA00047664"/>
    </source>
</evidence>